<feature type="region of interest" description="Disordered" evidence="1">
    <location>
        <begin position="176"/>
        <end position="196"/>
    </location>
</feature>
<feature type="region of interest" description="Disordered" evidence="1">
    <location>
        <begin position="308"/>
        <end position="437"/>
    </location>
</feature>
<feature type="compositionally biased region" description="Gly residues" evidence="1">
    <location>
        <begin position="342"/>
        <end position="355"/>
    </location>
</feature>
<protein>
    <submittedName>
        <fullName evidence="2">Unplaced genomic scaffold PAXINscaffold_97, whole genome shotgun sequence</fullName>
    </submittedName>
</protein>
<gene>
    <name evidence="2" type="ORF">PAXINDRAFT_157719</name>
</gene>
<reference evidence="3" key="2">
    <citation type="submission" date="2015-01" db="EMBL/GenBank/DDBJ databases">
        <title>Evolutionary Origins and Diversification of the Mycorrhizal Mutualists.</title>
        <authorList>
            <consortium name="DOE Joint Genome Institute"/>
            <consortium name="Mycorrhizal Genomics Consortium"/>
            <person name="Kohler A."/>
            <person name="Kuo A."/>
            <person name="Nagy L.G."/>
            <person name="Floudas D."/>
            <person name="Copeland A."/>
            <person name="Barry K.W."/>
            <person name="Cichocki N."/>
            <person name="Veneault-Fourrey C."/>
            <person name="LaButti K."/>
            <person name="Lindquist E.A."/>
            <person name="Lipzen A."/>
            <person name="Lundell T."/>
            <person name="Morin E."/>
            <person name="Murat C."/>
            <person name="Riley R."/>
            <person name="Ohm R."/>
            <person name="Sun H."/>
            <person name="Tunlid A."/>
            <person name="Henrissat B."/>
            <person name="Grigoriev I.V."/>
            <person name="Hibbett D.S."/>
            <person name="Martin F."/>
        </authorList>
    </citation>
    <scope>NUCLEOTIDE SEQUENCE [LARGE SCALE GENOMIC DNA]</scope>
    <source>
        <strain evidence="3">ATCC 200175</strain>
    </source>
</reference>
<organism evidence="2 3">
    <name type="scientific">Paxillus involutus ATCC 200175</name>
    <dbReference type="NCBI Taxonomy" id="664439"/>
    <lineage>
        <taxon>Eukaryota</taxon>
        <taxon>Fungi</taxon>
        <taxon>Dikarya</taxon>
        <taxon>Basidiomycota</taxon>
        <taxon>Agaricomycotina</taxon>
        <taxon>Agaricomycetes</taxon>
        <taxon>Agaricomycetidae</taxon>
        <taxon>Boletales</taxon>
        <taxon>Paxilineae</taxon>
        <taxon>Paxillaceae</taxon>
        <taxon>Paxillus</taxon>
    </lineage>
</organism>
<feature type="compositionally biased region" description="Polar residues" evidence="1">
    <location>
        <begin position="593"/>
        <end position="603"/>
    </location>
</feature>
<accession>A0A0C9TH00</accession>
<dbReference type="EMBL" id="KN819419">
    <property type="protein sequence ID" value="KIJ10058.1"/>
    <property type="molecule type" value="Genomic_DNA"/>
</dbReference>
<feature type="compositionally biased region" description="Low complexity" evidence="1">
    <location>
        <begin position="427"/>
        <end position="437"/>
    </location>
</feature>
<feature type="compositionally biased region" description="Acidic residues" evidence="1">
    <location>
        <begin position="360"/>
        <end position="380"/>
    </location>
</feature>
<feature type="region of interest" description="Disordered" evidence="1">
    <location>
        <begin position="470"/>
        <end position="504"/>
    </location>
</feature>
<evidence type="ECO:0000313" key="3">
    <source>
        <dbReference type="Proteomes" id="UP000053647"/>
    </source>
</evidence>
<sequence>MPAAPWTTPEQGEFLQDHLPTYLDHVEDKSYERFWPKFNTAWFTKWPERLVMFPDVPLETPLTLKQNEELGQAVEACKVRLRTWLRWRANGSRRGRTLKKHKSVFDKAMDSQGTHCLSLPELYSLEYYEDRVKPHIKAEKNAGNIRSKGEQLAAVRKIAKELREDEDEDIKERIHEMYTSQKRGKRGGGDGSSQETDPEIIQRAIDDLPFALKHIAALIKQRTGFTVSFICARPDPSKNWEITSLSCHPDETPQGNCFGTLFPKEEDTLLAAYQEYAELLFHKYPIGSAFCILTQVTPLPLLAIESHNPNHATDEDETSVSLDYEGTEGGDETIVGNDDLGPDGGGKEVGLGEGVRGNESEENMEWEIPEGEDGAEQEGDLGDKDGGLGDKDGDLGDKEGDLGGEERDETGDEGEPTSETTPLYMQSSDASSPSLVSPTLAAIPHHDALTLHQNASTAYMNAGHQLNLEEGIGNSGFTPNPSPSSSGPPLGLHPQLPALDPYSNFAPPPYDTAAFYPNMGGCTTTTRGCLALRLPRTSHSMVLCRMPVGTSGCTPLAPLIPPDVNMGSSYFVPLVDQTHLPAPPPVNDDEPTVTPQLRTATQPIPNPCPKPKSKAKCTKPMDKPTLQSAVVRPPAGPPAPKPAKKASSKQVPDSEASSKNVPSAEAVLAKKKPPHVEKSAPAVLRTTKTSTSPTVTPMEKANPTTTAPITPRVSKRAPMKSRRNELADAIGTNQAANVEGKRAGEKHEGSTKK</sequence>
<dbReference type="AlphaFoldDB" id="A0A0C9TH00"/>
<feature type="compositionally biased region" description="Polar residues" evidence="1">
    <location>
        <begin position="417"/>
        <end position="426"/>
    </location>
</feature>
<proteinExistence type="predicted"/>
<dbReference type="HOGENOM" id="CLU_369641_0_0_1"/>
<feature type="compositionally biased region" description="Basic and acidic residues" evidence="1">
    <location>
        <begin position="739"/>
        <end position="753"/>
    </location>
</feature>
<name>A0A0C9TH00_PAXIN</name>
<feature type="compositionally biased region" description="Low complexity" evidence="1">
    <location>
        <begin position="475"/>
        <end position="499"/>
    </location>
</feature>
<feature type="compositionally biased region" description="Acidic residues" evidence="1">
    <location>
        <begin position="406"/>
        <end position="416"/>
    </location>
</feature>
<reference evidence="2 3" key="1">
    <citation type="submission" date="2014-06" db="EMBL/GenBank/DDBJ databases">
        <authorList>
            <consortium name="DOE Joint Genome Institute"/>
            <person name="Kuo A."/>
            <person name="Kohler A."/>
            <person name="Nagy L.G."/>
            <person name="Floudas D."/>
            <person name="Copeland A."/>
            <person name="Barry K.W."/>
            <person name="Cichocki N."/>
            <person name="Veneault-Fourrey C."/>
            <person name="LaButti K."/>
            <person name="Lindquist E.A."/>
            <person name="Lipzen A."/>
            <person name="Lundell T."/>
            <person name="Morin E."/>
            <person name="Murat C."/>
            <person name="Sun H."/>
            <person name="Tunlid A."/>
            <person name="Henrissat B."/>
            <person name="Grigoriev I.V."/>
            <person name="Hibbett D.S."/>
            <person name="Martin F."/>
            <person name="Nordberg H.P."/>
            <person name="Cantor M.N."/>
            <person name="Hua S.X."/>
        </authorList>
    </citation>
    <scope>NUCLEOTIDE SEQUENCE [LARGE SCALE GENOMIC DNA]</scope>
    <source>
        <strain evidence="2 3">ATCC 200175</strain>
    </source>
</reference>
<dbReference type="Proteomes" id="UP000053647">
    <property type="component" value="Unassembled WGS sequence"/>
</dbReference>
<feature type="compositionally biased region" description="Low complexity" evidence="1">
    <location>
        <begin position="686"/>
        <end position="697"/>
    </location>
</feature>
<keyword evidence="3" id="KW-1185">Reference proteome</keyword>
<evidence type="ECO:0000313" key="2">
    <source>
        <dbReference type="EMBL" id="KIJ10058.1"/>
    </source>
</evidence>
<evidence type="ECO:0000256" key="1">
    <source>
        <dbReference type="SAM" id="MobiDB-lite"/>
    </source>
</evidence>
<dbReference type="OrthoDB" id="2693411at2759"/>
<feature type="region of interest" description="Disordered" evidence="1">
    <location>
        <begin position="580"/>
        <end position="753"/>
    </location>
</feature>
<feature type="compositionally biased region" description="Basic and acidic residues" evidence="1">
    <location>
        <begin position="381"/>
        <end position="405"/>
    </location>
</feature>